<organism evidence="4 5">
    <name type="scientific">Nocardioides luti</name>
    <dbReference type="NCBI Taxonomy" id="2761101"/>
    <lineage>
        <taxon>Bacteria</taxon>
        <taxon>Bacillati</taxon>
        <taxon>Actinomycetota</taxon>
        <taxon>Actinomycetes</taxon>
        <taxon>Propionibacteriales</taxon>
        <taxon>Nocardioidaceae</taxon>
        <taxon>Nocardioides</taxon>
    </lineage>
</organism>
<evidence type="ECO:0000256" key="1">
    <source>
        <dbReference type="ARBA" id="ARBA00022630"/>
    </source>
</evidence>
<dbReference type="AlphaFoldDB" id="A0A7X0RFQ8"/>
<dbReference type="PANTHER" id="PTHR43656:SF2">
    <property type="entry name" value="BINDING OXIDOREDUCTASE, PUTATIVE (AFU_ORTHOLOGUE AFUA_2G08260)-RELATED"/>
    <property type="match status" value="1"/>
</dbReference>
<dbReference type="EMBL" id="JACKXE010000001">
    <property type="protein sequence ID" value="MBB6627472.1"/>
    <property type="molecule type" value="Genomic_DNA"/>
</dbReference>
<evidence type="ECO:0000313" key="5">
    <source>
        <dbReference type="Proteomes" id="UP000523955"/>
    </source>
</evidence>
<dbReference type="SUPFAM" id="SSF51395">
    <property type="entry name" value="FMN-linked oxidoreductases"/>
    <property type="match status" value="1"/>
</dbReference>
<dbReference type="Proteomes" id="UP000523955">
    <property type="component" value="Unassembled WGS sequence"/>
</dbReference>
<gene>
    <name evidence="4" type="ORF">H5V45_09070</name>
</gene>
<dbReference type="InterPro" id="IPR051799">
    <property type="entry name" value="NADH_flavin_oxidoreductase"/>
</dbReference>
<evidence type="ECO:0000259" key="3">
    <source>
        <dbReference type="Pfam" id="PF00724"/>
    </source>
</evidence>
<keyword evidence="1" id="KW-0285">Flavoprotein</keyword>
<evidence type="ECO:0000313" key="4">
    <source>
        <dbReference type="EMBL" id="MBB6627472.1"/>
    </source>
</evidence>
<accession>A0A7X0RFQ8</accession>
<evidence type="ECO:0000256" key="2">
    <source>
        <dbReference type="ARBA" id="ARBA00023002"/>
    </source>
</evidence>
<keyword evidence="5" id="KW-1185">Reference proteome</keyword>
<dbReference type="CDD" id="cd02803">
    <property type="entry name" value="OYE_like_FMN_family"/>
    <property type="match status" value="1"/>
</dbReference>
<protein>
    <submittedName>
        <fullName evidence="4">NADH:flavin oxidoreductase</fullName>
    </submittedName>
</protein>
<dbReference type="Gene3D" id="3.20.20.70">
    <property type="entry name" value="Aldolase class I"/>
    <property type="match status" value="1"/>
</dbReference>
<reference evidence="4 5" key="1">
    <citation type="submission" date="2020-08" db="EMBL/GenBank/DDBJ databases">
        <authorList>
            <person name="Seo M.-J."/>
        </authorList>
    </citation>
    <scope>NUCLEOTIDE SEQUENCE [LARGE SCALE GENOMIC DNA]</scope>
    <source>
        <strain evidence="4 5">KIGAM211</strain>
    </source>
</reference>
<name>A0A7X0RFQ8_9ACTN</name>
<dbReference type="RefSeq" id="WP_185252627.1">
    <property type="nucleotide sequence ID" value="NZ_JACKXE010000001.1"/>
</dbReference>
<comment type="caution">
    <text evidence="4">The sequence shown here is derived from an EMBL/GenBank/DDBJ whole genome shotgun (WGS) entry which is preliminary data.</text>
</comment>
<sequence>MTPDVFAPATLGPVRLRNRTVKAATFEGRAPHGQVTDGLIDYHRAVADGGVGLTTVAYLAVAPEGRTHREQIVVGEDTLPGLARLADAIHASGAAIAGQVGHAGPVANGRSNGVRALSASRMPSPLSMQMVGAATEADLARITGQYVATARTLVRAGFDVLELHMAHSYLVSSFLAPGLNRRKDRWGGPLENRARLARQVARAVRDEVGDEVAVTAKVSVGDGFRGGVTTDEGIALARLLEADGTVDALQLSGGSSLMNPMYLFRGGAPVKEFAAAMPLPVRVGMRTVGRSFLKEYPFEEAYFREKALRFREAVGLPLMLLGGINRRDTMEQAMADGFEFVAMGRALLREPDLVNRLAARSADGGVCIHCNRCMPTIYTGTRCPVIAEGALGAGGVGR</sequence>
<keyword evidence="2" id="KW-0560">Oxidoreductase</keyword>
<dbReference type="PANTHER" id="PTHR43656">
    <property type="entry name" value="BINDING OXIDOREDUCTASE, PUTATIVE (AFU_ORTHOLOGUE AFUA_2G08260)-RELATED"/>
    <property type="match status" value="1"/>
</dbReference>
<dbReference type="Pfam" id="PF00724">
    <property type="entry name" value="Oxidored_FMN"/>
    <property type="match status" value="1"/>
</dbReference>
<dbReference type="GO" id="GO:0016491">
    <property type="term" value="F:oxidoreductase activity"/>
    <property type="evidence" value="ECO:0007669"/>
    <property type="project" value="UniProtKB-KW"/>
</dbReference>
<proteinExistence type="predicted"/>
<dbReference type="InterPro" id="IPR013785">
    <property type="entry name" value="Aldolase_TIM"/>
</dbReference>
<feature type="domain" description="NADH:flavin oxidoreductase/NADH oxidase N-terminal" evidence="3">
    <location>
        <begin position="5"/>
        <end position="240"/>
    </location>
</feature>
<dbReference type="InterPro" id="IPR001155">
    <property type="entry name" value="OxRdtase_FMN_N"/>
</dbReference>
<dbReference type="GO" id="GO:0010181">
    <property type="term" value="F:FMN binding"/>
    <property type="evidence" value="ECO:0007669"/>
    <property type="project" value="InterPro"/>
</dbReference>